<proteinExistence type="predicted"/>
<keyword evidence="6" id="KW-0012">Acyltransferase</keyword>
<dbReference type="RefSeq" id="WP_139650286.1">
    <property type="nucleotide sequence ID" value="NZ_VDGT01000042.1"/>
</dbReference>
<dbReference type="Pfam" id="PF16197">
    <property type="entry name" value="KAsynt_C_assoc"/>
    <property type="match status" value="1"/>
</dbReference>
<evidence type="ECO:0000256" key="5">
    <source>
        <dbReference type="ARBA" id="ARBA00023268"/>
    </source>
</evidence>
<dbReference type="Gene3D" id="3.40.366.10">
    <property type="entry name" value="Malonyl-Coenzyme A Acyl Carrier Protein, domain 2"/>
    <property type="match status" value="2"/>
</dbReference>
<dbReference type="GO" id="GO:0033068">
    <property type="term" value="P:macrolide biosynthetic process"/>
    <property type="evidence" value="ECO:0007669"/>
    <property type="project" value="UniProtKB-ARBA"/>
</dbReference>
<dbReference type="PROSITE" id="PS52004">
    <property type="entry name" value="KS3_2"/>
    <property type="match status" value="1"/>
</dbReference>
<comment type="caution">
    <text evidence="8">The sequence shown here is derived from an EMBL/GenBank/DDBJ whole genome shotgun (WGS) entry which is preliminary data.</text>
</comment>
<dbReference type="Pfam" id="PF18369">
    <property type="entry name" value="PKS_DE"/>
    <property type="match status" value="1"/>
</dbReference>
<keyword evidence="3" id="KW-0597">Phosphoprotein</keyword>
<dbReference type="SUPFAM" id="SSF53901">
    <property type="entry name" value="Thiolase-like"/>
    <property type="match status" value="1"/>
</dbReference>
<dbReference type="AlphaFoldDB" id="A0A5C4UI35"/>
<evidence type="ECO:0000256" key="1">
    <source>
        <dbReference type="ARBA" id="ARBA00001957"/>
    </source>
</evidence>
<keyword evidence="9" id="KW-1185">Reference proteome</keyword>
<dbReference type="InterPro" id="IPR032821">
    <property type="entry name" value="PKS_assoc"/>
</dbReference>
<accession>A0A5C4UI35</accession>
<keyword evidence="2" id="KW-0596">Phosphopantetheine</keyword>
<dbReference type="GO" id="GO:0031177">
    <property type="term" value="F:phosphopantetheine binding"/>
    <property type="evidence" value="ECO:0007669"/>
    <property type="project" value="UniProtKB-ARBA"/>
</dbReference>
<dbReference type="Pfam" id="PF02801">
    <property type="entry name" value="Ketoacyl-synt_C"/>
    <property type="match status" value="1"/>
</dbReference>
<dbReference type="Gene3D" id="3.30.70.3290">
    <property type="match status" value="2"/>
</dbReference>
<gene>
    <name evidence="8" type="ORF">FH715_27900</name>
</gene>
<dbReference type="PANTHER" id="PTHR43775:SF51">
    <property type="entry name" value="INACTIVE PHENOLPHTHIOCEROL SYNTHESIS POLYKETIDE SYNTHASE TYPE I PKS1-RELATED"/>
    <property type="match status" value="1"/>
</dbReference>
<dbReference type="InterPro" id="IPR016035">
    <property type="entry name" value="Acyl_Trfase/lysoPLipase"/>
</dbReference>
<dbReference type="SUPFAM" id="SSF52151">
    <property type="entry name" value="FabD/lysophospholipase-like"/>
    <property type="match status" value="1"/>
</dbReference>
<dbReference type="SMART" id="SM00825">
    <property type="entry name" value="PKS_KS"/>
    <property type="match status" value="1"/>
</dbReference>
<keyword evidence="4" id="KW-0808">Transferase</keyword>
<dbReference type="SMART" id="SM00827">
    <property type="entry name" value="PKS_AT"/>
    <property type="match status" value="1"/>
</dbReference>
<dbReference type="GO" id="GO:0004312">
    <property type="term" value="F:fatty acid synthase activity"/>
    <property type="evidence" value="ECO:0007669"/>
    <property type="project" value="TreeGrafter"/>
</dbReference>
<dbReference type="CDD" id="cd00833">
    <property type="entry name" value="PKS"/>
    <property type="match status" value="1"/>
</dbReference>
<protein>
    <submittedName>
        <fullName evidence="8">Type I polyketide synthase</fullName>
    </submittedName>
</protein>
<dbReference type="EMBL" id="VDGT01000042">
    <property type="protein sequence ID" value="TNM23258.1"/>
    <property type="molecule type" value="Genomic_DNA"/>
</dbReference>
<evidence type="ECO:0000313" key="8">
    <source>
        <dbReference type="EMBL" id="TNM23258.1"/>
    </source>
</evidence>
<dbReference type="InterPro" id="IPR014030">
    <property type="entry name" value="Ketoacyl_synth_N"/>
</dbReference>
<evidence type="ECO:0000256" key="2">
    <source>
        <dbReference type="ARBA" id="ARBA00022450"/>
    </source>
</evidence>
<feature type="domain" description="Ketosynthase family 3 (KS3)" evidence="7">
    <location>
        <begin position="34"/>
        <end position="457"/>
    </location>
</feature>
<dbReference type="PANTHER" id="PTHR43775">
    <property type="entry name" value="FATTY ACID SYNTHASE"/>
    <property type="match status" value="1"/>
</dbReference>
<dbReference type="InterPro" id="IPR014031">
    <property type="entry name" value="Ketoacyl_synth_C"/>
</dbReference>
<comment type="cofactor">
    <cofactor evidence="1">
        <name>pantetheine 4'-phosphate</name>
        <dbReference type="ChEBI" id="CHEBI:47942"/>
    </cofactor>
</comment>
<dbReference type="InterPro" id="IPR020841">
    <property type="entry name" value="PKS_Beta-ketoAc_synthase_dom"/>
</dbReference>
<dbReference type="PROSITE" id="PS00606">
    <property type="entry name" value="KS3_1"/>
    <property type="match status" value="1"/>
</dbReference>
<sequence>MTVSTDELVRALRTAMLDAERLRRENQQLTAALAEPLAVVAMACRYPGGVTTPEELWELVAEGRDAVSPFPADRGWDLGTFRQPGLPEESATLEGGFLTGAGEFDAGLFGISPREALAMDPQQRLLLETTWEAFERAGLDPLSLRGTTAGVFIGAMPSEYGEGAVPEGEFDVAEVTGNAGSFISGRLAYTFGLEGPAVTVDTACSSSLVALHLAGQALRQGDCDLALVGGVSVISNPGLFTGAGRQMTLARNGRCKPFAAAADGLGLGEGAGVLLLERLSDAQRAGREVLAVIRGTAVNQDGASNGLTAPNGPAQQRVIRQALANARLSPADIDAVEGHGTGTTLGDPIEAQALLATYGRDRRDGHPLWLGSIKSNIGYPRAASGVTGVIKMVMAMRRGLLPRTLHVDEPSRHVDWSAGAVELLTEARPWPERGTPRRAAVSAFGISGTNAHAIVEQAPPAPDPGGPGRPMPQVPWVLSARSAEGVRAQARRLRQRLADEPESNVADVGYTLATARARLDHRAVVLGASREELLAGLGALSEGEPGDGVVSGRARGDVRLAAVFSDAGPAPDDAGRELHAAFPAFAEAVEEVYGELTSRLGREARPAWLLGEGAGRAAPPQGSEAPRVALFALQVALYRLMSACGVRADVVVGHGIGELAAAHAAGVLSLRDACALVAEDDRLRREAPHDGPEAGLTAFTRAVERRPLAAPTVPIASGTTGDEVPAEQVRAAAYWARQVWRPTGSLPGVRRLGERGVSALADLGPGGGVVDDAGPGRGAVPLLRGDGHEARDVLEALARLATHGLAVRWEGVFDASRARRVQLPTYAFQREPYWMAASTRPRPEAAETAFWEGVEKGDADVVARVLGVDEPGERAALAATLPALSAWRRGHGQQ</sequence>
<reference evidence="8 9" key="1">
    <citation type="submission" date="2019-06" db="EMBL/GenBank/DDBJ databases">
        <title>Draft genome of Streptomyces sedi sp. JCM16909.</title>
        <authorList>
            <person name="Klykleung N."/>
            <person name="Tanasupawat S."/>
            <person name="Kudo T."/>
            <person name="Yuki M."/>
            <person name="Ohkuma M."/>
        </authorList>
    </citation>
    <scope>NUCLEOTIDE SEQUENCE [LARGE SCALE GENOMIC DNA]</scope>
    <source>
        <strain evidence="8 9">JCM 16909</strain>
    </source>
</reference>
<organism evidence="8 9">
    <name type="scientific">Streptomyces sedi</name>
    <dbReference type="NCBI Taxonomy" id="555059"/>
    <lineage>
        <taxon>Bacteria</taxon>
        <taxon>Bacillati</taxon>
        <taxon>Actinomycetota</taxon>
        <taxon>Actinomycetes</taxon>
        <taxon>Kitasatosporales</taxon>
        <taxon>Streptomycetaceae</taxon>
        <taxon>Streptomyces</taxon>
    </lineage>
</organism>
<dbReference type="InterPro" id="IPR050091">
    <property type="entry name" value="PKS_NRPS_Biosynth_Enz"/>
</dbReference>
<evidence type="ECO:0000256" key="4">
    <source>
        <dbReference type="ARBA" id="ARBA00022679"/>
    </source>
</evidence>
<dbReference type="InterPro" id="IPR018201">
    <property type="entry name" value="Ketoacyl_synth_AS"/>
</dbReference>
<dbReference type="Pfam" id="PF00698">
    <property type="entry name" value="Acyl_transf_1"/>
    <property type="match status" value="1"/>
</dbReference>
<dbReference type="GO" id="GO:0004315">
    <property type="term" value="F:3-oxoacyl-[acyl-carrier-protein] synthase activity"/>
    <property type="evidence" value="ECO:0007669"/>
    <property type="project" value="InterPro"/>
</dbReference>
<keyword evidence="5" id="KW-0511">Multifunctional enzyme</keyword>
<dbReference type="Gene3D" id="3.40.47.10">
    <property type="match status" value="1"/>
</dbReference>
<dbReference type="Gene3D" id="6.10.140.1830">
    <property type="match status" value="1"/>
</dbReference>
<evidence type="ECO:0000256" key="6">
    <source>
        <dbReference type="ARBA" id="ARBA00023315"/>
    </source>
</evidence>
<evidence type="ECO:0000313" key="9">
    <source>
        <dbReference type="Proteomes" id="UP000311713"/>
    </source>
</evidence>
<dbReference type="InterPro" id="IPR014043">
    <property type="entry name" value="Acyl_transferase_dom"/>
</dbReference>
<dbReference type="OrthoDB" id="9778690at2"/>
<dbReference type="InterPro" id="IPR001227">
    <property type="entry name" value="Ac_transferase_dom_sf"/>
</dbReference>
<dbReference type="GO" id="GO:0006633">
    <property type="term" value="P:fatty acid biosynthetic process"/>
    <property type="evidence" value="ECO:0007669"/>
    <property type="project" value="InterPro"/>
</dbReference>
<name>A0A5C4UI35_9ACTN</name>
<dbReference type="InterPro" id="IPR016039">
    <property type="entry name" value="Thiolase-like"/>
</dbReference>
<evidence type="ECO:0000259" key="7">
    <source>
        <dbReference type="PROSITE" id="PS52004"/>
    </source>
</evidence>
<dbReference type="InterPro" id="IPR015083">
    <property type="entry name" value="NorB/c/GfsB-D-like_docking"/>
</dbReference>
<dbReference type="Pfam" id="PF08990">
    <property type="entry name" value="Docking"/>
    <property type="match status" value="1"/>
</dbReference>
<dbReference type="InterPro" id="IPR041618">
    <property type="entry name" value="PKS_DE"/>
</dbReference>
<dbReference type="Pfam" id="PF00109">
    <property type="entry name" value="ketoacyl-synt"/>
    <property type="match status" value="1"/>
</dbReference>
<dbReference type="FunFam" id="3.40.47.10:FF:000019">
    <property type="entry name" value="Polyketide synthase type I"/>
    <property type="match status" value="1"/>
</dbReference>
<evidence type="ECO:0000256" key="3">
    <source>
        <dbReference type="ARBA" id="ARBA00022553"/>
    </source>
</evidence>
<dbReference type="Proteomes" id="UP000311713">
    <property type="component" value="Unassembled WGS sequence"/>
</dbReference>